<dbReference type="AlphaFoldDB" id="A0AA94EDQ1"/>
<dbReference type="Pfam" id="PF01555">
    <property type="entry name" value="N6_N4_Mtase"/>
    <property type="match status" value="1"/>
</dbReference>
<dbReference type="GO" id="GO:0008170">
    <property type="term" value="F:N-methyltransferase activity"/>
    <property type="evidence" value="ECO:0007669"/>
    <property type="project" value="InterPro"/>
</dbReference>
<protein>
    <recommendedName>
        <fullName evidence="5">Methyltransferase</fullName>
        <ecNumber evidence="5">2.1.1.-</ecNumber>
    </recommendedName>
</protein>
<dbReference type="InterPro" id="IPR002941">
    <property type="entry name" value="DNA_methylase_N4/N6"/>
</dbReference>
<accession>A0AA94EDQ1</accession>
<dbReference type="InterPro" id="IPR029063">
    <property type="entry name" value="SAM-dependent_MTases_sf"/>
</dbReference>
<feature type="domain" description="DNA methylase N-4/N-6" evidence="7">
    <location>
        <begin position="42"/>
        <end position="321"/>
    </location>
</feature>
<dbReference type="PRINTS" id="PR00508">
    <property type="entry name" value="S21N4MTFRASE"/>
</dbReference>
<dbReference type="PANTHER" id="PTHR13370:SF24">
    <property type="entry name" value="TYPE III RESTRICTION-MODIFICATION ENZYME STYLTI MOD SUBUNIT"/>
    <property type="match status" value="1"/>
</dbReference>
<evidence type="ECO:0000256" key="5">
    <source>
        <dbReference type="RuleBase" id="RU362026"/>
    </source>
</evidence>
<dbReference type="Gene3D" id="1.10.260.40">
    <property type="entry name" value="lambda repressor-like DNA-binding domains"/>
    <property type="match status" value="1"/>
</dbReference>
<dbReference type="PROSITE" id="PS00092">
    <property type="entry name" value="N6_MTASE"/>
    <property type="match status" value="1"/>
</dbReference>
<dbReference type="GO" id="GO:0032259">
    <property type="term" value="P:methylation"/>
    <property type="evidence" value="ECO:0007669"/>
    <property type="project" value="UniProtKB-KW"/>
</dbReference>
<gene>
    <name evidence="8" type="ORF">CWE23_11940</name>
</gene>
<dbReference type="Proteomes" id="UP000286680">
    <property type="component" value="Unassembled WGS sequence"/>
</dbReference>
<dbReference type="EMBL" id="PIPS01000004">
    <property type="protein sequence ID" value="RUO40309.1"/>
    <property type="molecule type" value="Genomic_DNA"/>
</dbReference>
<dbReference type="InterPro" id="IPR010982">
    <property type="entry name" value="Lambda_DNA-bd_dom_sf"/>
</dbReference>
<evidence type="ECO:0000256" key="2">
    <source>
        <dbReference type="ARBA" id="ARBA00022603"/>
    </source>
</evidence>
<keyword evidence="2" id="KW-0489">Methyltransferase</keyword>
<dbReference type="GO" id="GO:0003677">
    <property type="term" value="F:DNA binding"/>
    <property type="evidence" value="ECO:0007669"/>
    <property type="project" value="InterPro"/>
</dbReference>
<feature type="region of interest" description="Disordered" evidence="6">
    <location>
        <begin position="329"/>
        <end position="354"/>
    </location>
</feature>
<evidence type="ECO:0000256" key="1">
    <source>
        <dbReference type="ARBA" id="ARBA00006594"/>
    </source>
</evidence>
<sequence length="366" mass="41698">MTRALTFKKIAESVTPTFIEGNASVYHGDSIEILRKLPSESVSLILTDPPYHVTKKKNIKGDTRFKEDGEYLNWLREYAQEWRRILKPNGSLYCFCDSEMAARIEVLFSEQYNILSHVVWTKPNQPGYDGWKGKMKKSSLRQWYGHSERIIFAEPALDGNLHRSCFAHFLREARKKSGLSGHQLTELVGAYGKVNHGGAVSNWEAGRNTPSREQYEKIRQAILGTDKVDYMPPYEDVVRPFFVNNDVEYTDVWHFPSVRQYKGKHPAEKPLDLLSHIIRSSTFEDDIVLDCFSGSGNTLVAALDEGRYAIGIEIDEDWVESSIRKVTTHNQIGRSSDHTQPNVENVDSTNTETDSVVTQQYALEGT</sequence>
<dbReference type="InterPro" id="IPR001091">
    <property type="entry name" value="RM_Methyltransferase"/>
</dbReference>
<evidence type="ECO:0000313" key="8">
    <source>
        <dbReference type="EMBL" id="RUO40309.1"/>
    </source>
</evidence>
<keyword evidence="3" id="KW-0808">Transferase</keyword>
<name>A0AA94EDQ1_9GAMM</name>
<dbReference type="EC" id="2.1.1.-" evidence="5"/>
<dbReference type="Gene3D" id="3.40.50.150">
    <property type="entry name" value="Vaccinia Virus protein VP39"/>
    <property type="match status" value="1"/>
</dbReference>
<dbReference type="GO" id="GO:0005737">
    <property type="term" value="C:cytoplasm"/>
    <property type="evidence" value="ECO:0007669"/>
    <property type="project" value="TreeGrafter"/>
</dbReference>
<keyword evidence="9" id="KW-1185">Reference proteome</keyword>
<dbReference type="SUPFAM" id="SSF53335">
    <property type="entry name" value="S-adenosyl-L-methionine-dependent methyltransferases"/>
    <property type="match status" value="1"/>
</dbReference>
<evidence type="ECO:0000256" key="6">
    <source>
        <dbReference type="SAM" id="MobiDB-lite"/>
    </source>
</evidence>
<evidence type="ECO:0000256" key="3">
    <source>
        <dbReference type="ARBA" id="ARBA00022679"/>
    </source>
</evidence>
<evidence type="ECO:0000259" key="7">
    <source>
        <dbReference type="Pfam" id="PF01555"/>
    </source>
</evidence>
<dbReference type="PANTHER" id="PTHR13370">
    <property type="entry name" value="RNA METHYLASE-RELATED"/>
    <property type="match status" value="1"/>
</dbReference>
<organism evidence="8 9">
    <name type="scientific">Idiomarina aquatica</name>
    <dbReference type="NCBI Taxonomy" id="1327752"/>
    <lineage>
        <taxon>Bacteria</taxon>
        <taxon>Pseudomonadati</taxon>
        <taxon>Pseudomonadota</taxon>
        <taxon>Gammaproteobacteria</taxon>
        <taxon>Alteromonadales</taxon>
        <taxon>Idiomarinaceae</taxon>
        <taxon>Idiomarina</taxon>
    </lineage>
</organism>
<dbReference type="CDD" id="cd00093">
    <property type="entry name" value="HTH_XRE"/>
    <property type="match status" value="1"/>
</dbReference>
<comment type="similarity">
    <text evidence="1 5">Belongs to the N(4)/N(6)-methyltransferase family.</text>
</comment>
<proteinExistence type="inferred from homology"/>
<evidence type="ECO:0000256" key="4">
    <source>
        <dbReference type="ARBA" id="ARBA00022691"/>
    </source>
</evidence>
<comment type="caution">
    <text evidence="8">The sequence shown here is derived from an EMBL/GenBank/DDBJ whole genome shotgun (WGS) entry which is preliminary data.</text>
</comment>
<dbReference type="RefSeq" id="WP_126820364.1">
    <property type="nucleotide sequence ID" value="NZ_PIPS01000004.1"/>
</dbReference>
<dbReference type="InterPro" id="IPR001387">
    <property type="entry name" value="Cro/C1-type_HTH"/>
</dbReference>
<dbReference type="InterPro" id="IPR002052">
    <property type="entry name" value="DNA_methylase_N6_adenine_CS"/>
</dbReference>
<dbReference type="SUPFAM" id="SSF47413">
    <property type="entry name" value="lambda repressor-like DNA-binding domains"/>
    <property type="match status" value="1"/>
</dbReference>
<evidence type="ECO:0000313" key="9">
    <source>
        <dbReference type="Proteomes" id="UP000286680"/>
    </source>
</evidence>
<reference evidence="9" key="1">
    <citation type="journal article" date="2018" name="Front. Microbiol.">
        <title>Genome-Based Analysis Reveals the Taxonomy and Diversity of the Family Idiomarinaceae.</title>
        <authorList>
            <person name="Liu Y."/>
            <person name="Lai Q."/>
            <person name="Shao Z."/>
        </authorList>
    </citation>
    <scope>NUCLEOTIDE SEQUENCE [LARGE SCALE GENOMIC DNA]</scope>
    <source>
        <strain evidence="9">SN-14</strain>
    </source>
</reference>
<keyword evidence="4" id="KW-0949">S-adenosyl-L-methionine</keyword>